<sequence length="183" mass="19490">MLALRPITPADNHMVAHVIRTVMPEFNCVGEGYSINDPEVEDMAKAYAGEGSAFFVIEEEVGGPIVRNETFFGTNAGAVQDFGGAVIVGCAGFAPLAGGDGTVCELRKMYILKEARGYGGGKLLMNACLEGARAAGYEKIYLETVSAMTTAAEVYKKNGFELLGWPMGETGHSGCDIYMVRDL</sequence>
<protein>
    <submittedName>
        <fullName evidence="3">GNAT family N-acetyltransferase</fullName>
    </submittedName>
</protein>
<keyword evidence="1 3" id="KW-0808">Transferase</keyword>
<gene>
    <name evidence="3" type="ORF">FUA23_12070</name>
</gene>
<comment type="caution">
    <text evidence="3">The sequence shown here is derived from an EMBL/GenBank/DDBJ whole genome shotgun (WGS) entry which is preliminary data.</text>
</comment>
<dbReference type="OrthoDB" id="5419426at2"/>
<keyword evidence="4" id="KW-1185">Reference proteome</keyword>
<feature type="domain" description="N-acetyltransferase" evidence="2">
    <location>
        <begin position="33"/>
        <end position="183"/>
    </location>
</feature>
<dbReference type="SUPFAM" id="SSF55729">
    <property type="entry name" value="Acyl-CoA N-acyltransferases (Nat)"/>
    <property type="match status" value="1"/>
</dbReference>
<name>A0A5C7FRP1_9BACT</name>
<dbReference type="Proteomes" id="UP000321907">
    <property type="component" value="Unassembled WGS sequence"/>
</dbReference>
<dbReference type="PROSITE" id="PS51186">
    <property type="entry name" value="GNAT"/>
    <property type="match status" value="1"/>
</dbReference>
<dbReference type="Gene3D" id="3.40.630.30">
    <property type="match status" value="1"/>
</dbReference>
<proteinExistence type="predicted"/>
<dbReference type="EMBL" id="VOXD01000017">
    <property type="protein sequence ID" value="TXF89019.1"/>
    <property type="molecule type" value="Genomic_DNA"/>
</dbReference>
<dbReference type="PANTHER" id="PTHR13947">
    <property type="entry name" value="GNAT FAMILY N-ACETYLTRANSFERASE"/>
    <property type="match status" value="1"/>
</dbReference>
<reference evidence="3 4" key="1">
    <citation type="submission" date="2019-08" db="EMBL/GenBank/DDBJ databases">
        <title>Lewinella sp. strain SSH13 Genome sequencing and assembly.</title>
        <authorList>
            <person name="Kim I."/>
        </authorList>
    </citation>
    <scope>NUCLEOTIDE SEQUENCE [LARGE SCALE GENOMIC DNA]</scope>
    <source>
        <strain evidence="3 4">SSH13</strain>
    </source>
</reference>
<evidence type="ECO:0000256" key="1">
    <source>
        <dbReference type="ARBA" id="ARBA00022679"/>
    </source>
</evidence>
<organism evidence="3 4">
    <name type="scientific">Neolewinella aurantiaca</name>
    <dbReference type="NCBI Taxonomy" id="2602767"/>
    <lineage>
        <taxon>Bacteria</taxon>
        <taxon>Pseudomonadati</taxon>
        <taxon>Bacteroidota</taxon>
        <taxon>Saprospiria</taxon>
        <taxon>Saprospirales</taxon>
        <taxon>Lewinellaceae</taxon>
        <taxon>Neolewinella</taxon>
    </lineage>
</organism>
<dbReference type="Pfam" id="PF00583">
    <property type="entry name" value="Acetyltransf_1"/>
    <property type="match status" value="1"/>
</dbReference>
<dbReference type="InterPro" id="IPR050769">
    <property type="entry name" value="NAT_camello-type"/>
</dbReference>
<dbReference type="PANTHER" id="PTHR13947:SF37">
    <property type="entry name" value="LD18367P"/>
    <property type="match status" value="1"/>
</dbReference>
<dbReference type="CDD" id="cd04301">
    <property type="entry name" value="NAT_SF"/>
    <property type="match status" value="1"/>
</dbReference>
<dbReference type="InterPro" id="IPR000182">
    <property type="entry name" value="GNAT_dom"/>
</dbReference>
<dbReference type="RefSeq" id="WP_147931005.1">
    <property type="nucleotide sequence ID" value="NZ_VOXD01000017.1"/>
</dbReference>
<evidence type="ECO:0000313" key="4">
    <source>
        <dbReference type="Proteomes" id="UP000321907"/>
    </source>
</evidence>
<dbReference type="InterPro" id="IPR016181">
    <property type="entry name" value="Acyl_CoA_acyltransferase"/>
</dbReference>
<dbReference type="AlphaFoldDB" id="A0A5C7FRP1"/>
<evidence type="ECO:0000259" key="2">
    <source>
        <dbReference type="PROSITE" id="PS51186"/>
    </source>
</evidence>
<accession>A0A5C7FRP1</accession>
<dbReference type="GO" id="GO:0008080">
    <property type="term" value="F:N-acetyltransferase activity"/>
    <property type="evidence" value="ECO:0007669"/>
    <property type="project" value="InterPro"/>
</dbReference>
<evidence type="ECO:0000313" key="3">
    <source>
        <dbReference type="EMBL" id="TXF89019.1"/>
    </source>
</evidence>